<feature type="compositionally biased region" description="Polar residues" evidence="1">
    <location>
        <begin position="132"/>
        <end position="144"/>
    </location>
</feature>
<evidence type="ECO:0000313" key="3">
    <source>
        <dbReference type="Proteomes" id="UP000287651"/>
    </source>
</evidence>
<reference evidence="2 3" key="1">
    <citation type="journal article" date="2014" name="Agronomy (Basel)">
        <title>A Draft Genome Sequence for Ensete ventricosum, the Drought-Tolerant Tree Against Hunger.</title>
        <authorList>
            <person name="Harrison J."/>
            <person name="Moore K.A."/>
            <person name="Paszkiewicz K."/>
            <person name="Jones T."/>
            <person name="Grant M."/>
            <person name="Ambacheew D."/>
            <person name="Muzemil S."/>
            <person name="Studholme D.J."/>
        </authorList>
    </citation>
    <scope>NUCLEOTIDE SEQUENCE [LARGE SCALE GENOMIC DNA]</scope>
</reference>
<evidence type="ECO:0000256" key="1">
    <source>
        <dbReference type="SAM" id="MobiDB-lite"/>
    </source>
</evidence>
<evidence type="ECO:0000313" key="2">
    <source>
        <dbReference type="EMBL" id="RRT79877.1"/>
    </source>
</evidence>
<dbReference type="AlphaFoldDB" id="A0A427AUS7"/>
<name>A0A427AUS7_ENSVE</name>
<organism evidence="2 3">
    <name type="scientific">Ensete ventricosum</name>
    <name type="common">Abyssinian banana</name>
    <name type="synonym">Musa ensete</name>
    <dbReference type="NCBI Taxonomy" id="4639"/>
    <lineage>
        <taxon>Eukaryota</taxon>
        <taxon>Viridiplantae</taxon>
        <taxon>Streptophyta</taxon>
        <taxon>Embryophyta</taxon>
        <taxon>Tracheophyta</taxon>
        <taxon>Spermatophyta</taxon>
        <taxon>Magnoliopsida</taxon>
        <taxon>Liliopsida</taxon>
        <taxon>Zingiberales</taxon>
        <taxon>Musaceae</taxon>
        <taxon>Ensete</taxon>
    </lineage>
</organism>
<accession>A0A427AUS7</accession>
<sequence>MSGLGQPTRSNLMTQLNRIRPDSTRVLTVCVVGERQRLLQRELTQLEVASGWRAARAAVDVAVGGEEWLAAVIEEGSKAWARLKAATVALQRGAAVAAREDGSDCSTVMKKRRKGRAAWAGMAGGGGREVRQQQPGNRATTTWLGSGYSSGRVMAKGWRGRRLWRQHEECPAVVVAESKGGSDRCSVGGEREMVADGKSRGGRRGAT</sequence>
<dbReference type="Proteomes" id="UP000287651">
    <property type="component" value="Unassembled WGS sequence"/>
</dbReference>
<gene>
    <name evidence="2" type="ORF">B296_00006289</name>
</gene>
<feature type="region of interest" description="Disordered" evidence="1">
    <location>
        <begin position="120"/>
        <end position="144"/>
    </location>
</feature>
<dbReference type="EMBL" id="AMZH03001291">
    <property type="protein sequence ID" value="RRT79877.1"/>
    <property type="molecule type" value="Genomic_DNA"/>
</dbReference>
<feature type="region of interest" description="Disordered" evidence="1">
    <location>
        <begin position="178"/>
        <end position="207"/>
    </location>
</feature>
<feature type="compositionally biased region" description="Basic and acidic residues" evidence="1">
    <location>
        <begin position="189"/>
        <end position="199"/>
    </location>
</feature>
<protein>
    <submittedName>
        <fullName evidence="2">Uncharacterized protein</fullName>
    </submittedName>
</protein>
<proteinExistence type="predicted"/>
<comment type="caution">
    <text evidence="2">The sequence shown here is derived from an EMBL/GenBank/DDBJ whole genome shotgun (WGS) entry which is preliminary data.</text>
</comment>